<dbReference type="AlphaFoldDB" id="A0A9D3W9U9"/>
<evidence type="ECO:0000313" key="1">
    <source>
        <dbReference type="EMBL" id="KAH1115277.1"/>
    </source>
</evidence>
<protein>
    <submittedName>
        <fullName evidence="1">Uncharacterized protein</fullName>
    </submittedName>
</protein>
<name>A0A9D3W9U9_9ROSI</name>
<proteinExistence type="predicted"/>
<feature type="non-terminal residue" evidence="1">
    <location>
        <position position="1"/>
    </location>
</feature>
<reference evidence="1 2" key="1">
    <citation type="journal article" date="2021" name="Plant Biotechnol. J.">
        <title>Multi-omics assisted identification of the key and species-specific regulatory components of drought-tolerant mechanisms in Gossypium stocksii.</title>
        <authorList>
            <person name="Yu D."/>
            <person name="Ke L."/>
            <person name="Zhang D."/>
            <person name="Wu Y."/>
            <person name="Sun Y."/>
            <person name="Mei J."/>
            <person name="Sun J."/>
            <person name="Sun Y."/>
        </authorList>
    </citation>
    <scope>NUCLEOTIDE SEQUENCE [LARGE SCALE GENOMIC DNA]</scope>
    <source>
        <strain evidence="2">cv. E1</strain>
        <tissue evidence="1">Leaf</tissue>
    </source>
</reference>
<keyword evidence="2" id="KW-1185">Reference proteome</keyword>
<sequence>FNPKGYCLALFELQFNPYGFPLSSYEFSFNPYRFLFSTYVLLCSLRASEYDVLISVGRSPI</sequence>
<dbReference type="EMBL" id="JAIQCV010000003">
    <property type="protein sequence ID" value="KAH1115277.1"/>
    <property type="molecule type" value="Genomic_DNA"/>
</dbReference>
<dbReference type="Proteomes" id="UP000828251">
    <property type="component" value="Unassembled WGS sequence"/>
</dbReference>
<accession>A0A9D3W9U9</accession>
<evidence type="ECO:0000313" key="2">
    <source>
        <dbReference type="Proteomes" id="UP000828251"/>
    </source>
</evidence>
<gene>
    <name evidence="1" type="ORF">J1N35_008655</name>
</gene>
<organism evidence="1 2">
    <name type="scientific">Gossypium stocksii</name>
    <dbReference type="NCBI Taxonomy" id="47602"/>
    <lineage>
        <taxon>Eukaryota</taxon>
        <taxon>Viridiplantae</taxon>
        <taxon>Streptophyta</taxon>
        <taxon>Embryophyta</taxon>
        <taxon>Tracheophyta</taxon>
        <taxon>Spermatophyta</taxon>
        <taxon>Magnoliopsida</taxon>
        <taxon>eudicotyledons</taxon>
        <taxon>Gunneridae</taxon>
        <taxon>Pentapetalae</taxon>
        <taxon>rosids</taxon>
        <taxon>malvids</taxon>
        <taxon>Malvales</taxon>
        <taxon>Malvaceae</taxon>
        <taxon>Malvoideae</taxon>
        <taxon>Gossypium</taxon>
    </lineage>
</organism>
<comment type="caution">
    <text evidence="1">The sequence shown here is derived from an EMBL/GenBank/DDBJ whole genome shotgun (WGS) entry which is preliminary data.</text>
</comment>
<feature type="non-terminal residue" evidence="1">
    <location>
        <position position="61"/>
    </location>
</feature>